<feature type="domain" description="Peptidase C14 caspase" evidence="7">
    <location>
        <begin position="6"/>
        <end position="241"/>
    </location>
</feature>
<dbReference type="SUPFAM" id="SSF52540">
    <property type="entry name" value="P-loop containing nucleoside triphosphate hydrolases"/>
    <property type="match status" value="1"/>
</dbReference>
<dbReference type="Pfam" id="PF00656">
    <property type="entry name" value="Peptidase_C14"/>
    <property type="match status" value="1"/>
</dbReference>
<evidence type="ECO:0000259" key="8">
    <source>
        <dbReference type="Pfam" id="PF13086"/>
    </source>
</evidence>
<name>A0ABV4CG83_9PSEU</name>
<dbReference type="InterPro" id="IPR047187">
    <property type="entry name" value="SF1_C_Upf1"/>
</dbReference>
<evidence type="ECO:0000256" key="3">
    <source>
        <dbReference type="ARBA" id="ARBA00022801"/>
    </source>
</evidence>
<dbReference type="PANTHER" id="PTHR43788:SF8">
    <property type="entry name" value="DNA-BINDING PROTEIN SMUBP-2"/>
    <property type="match status" value="1"/>
</dbReference>
<dbReference type="Proteomes" id="UP001564626">
    <property type="component" value="Unassembled WGS sequence"/>
</dbReference>
<gene>
    <name evidence="10" type="ORF">AB8O55_11525</name>
</gene>
<evidence type="ECO:0000256" key="6">
    <source>
        <dbReference type="SAM" id="MobiDB-lite"/>
    </source>
</evidence>
<proteinExistence type="inferred from homology"/>
<dbReference type="CDD" id="cd18808">
    <property type="entry name" value="SF1_C_Upf1"/>
    <property type="match status" value="1"/>
</dbReference>
<evidence type="ECO:0000313" key="11">
    <source>
        <dbReference type="Proteomes" id="UP001564626"/>
    </source>
</evidence>
<feature type="region of interest" description="Disordered" evidence="6">
    <location>
        <begin position="263"/>
        <end position="285"/>
    </location>
</feature>
<feature type="domain" description="DNA2/NAM7 helicase helicase" evidence="8">
    <location>
        <begin position="843"/>
        <end position="892"/>
    </location>
</feature>
<evidence type="ECO:0000256" key="4">
    <source>
        <dbReference type="ARBA" id="ARBA00022806"/>
    </source>
</evidence>
<dbReference type="PANTHER" id="PTHR43788">
    <property type="entry name" value="DNA2/NAM7 HELICASE FAMILY MEMBER"/>
    <property type="match status" value="1"/>
</dbReference>
<evidence type="ECO:0000259" key="9">
    <source>
        <dbReference type="Pfam" id="PF13087"/>
    </source>
</evidence>
<keyword evidence="3" id="KW-0378">Hydrolase</keyword>
<dbReference type="InterPro" id="IPR041679">
    <property type="entry name" value="DNA2/NAM7-like_C"/>
</dbReference>
<sequence>MSRVLRRRALLVHTETYQDDRFSALPSTRADTWQLRQVLEHRNIGAFDSVRVVGDLRADDMRAEIAEFLESCDPDELALLYLTGHGARTSQTTGEFHFVAADTDHDRISQTGVSAGFVNERLEECCAPHKVAVLDCCFSGGFALGLRTADHAPGAAKSAASPLHSRGVYVLSSSGPSEESFSGPGAEDGPTPSVFTGAVVEALRTGKAAKDGSGTVSVDDLIDHVTRQLRGRGGQVPTRSALGVNDRIVIASCPVGEAPTLAPLAQAPRPEPRAGSIAEDSATRSPKRLTTWQDVIAYYRACVLDENEKMSYLPVDGGGRTYACLTGAERLLSGDLDEGGTAEITEEAAEFLAGVDGQDELWAGYPAVVLHQPRGGKPWGSPRFAPLLMRRVEIIGGEDGAPPRFRPYGPVVPHPGLAEDQLGEEQASHLVESYQPTWHAGQHGRLATDARNLLQQEFELPCVQELRPDFLEERIDTNSPGDGARNAAVLVRVARSGGASANLIKDLDHIAGQHEKIADTAMGALLDGSNEETNSETGSAVAPLPANEAQRAVLRAAMSQRLTVATGPPGTGKSQLVANAVATAVANQESVLVASTNNQAVDEVWQRCDRLLADSVVRTGSSFGAENYRQHEADALQRLLKVERPDLNPATALAEHARKARRKDQVRQVIGRKAEVEQQLHGAATSREHHAEHLGRTVESLAELLGAGSEVWERRAGRLARARFFGEWRRRRSLRVLGIEPGEDTRAVCGHLAGFAAAEARWRRHRSEASTTPPDAELAASLEDADAAVQEASLAVWRASTTAAVAAGKAAILSLVQATASGSRDWAALRGVLRHVRGWATTSLSARRFPTQPRLFDLVIIDEASQCSIPQVLPLLFRARRALIIGDVMQLAHITTIPPEREALIRRRTGVSSAFLEKHKLSFRRHSAFHAAEGTCGGSLLLDEHYRCHPDIASVSNGLFYGDALTVLTDVRGRPAVDRPAVTWSNAEGRAQRGPSGSSWVNREEVRTVERCVEYLRAHLPAEATIGVVTPFRAQQAQITRALGECDRVRIGTVHTFQGGERDAVVFSLVAGAAMHPGAIDWVNGQLNLWNVAMTRARSHLVVVGDREFWRRRGGTGEELVRAAEEVVGGPTSAPGALVQRLYDVAAEIPDARVELGGRVNGHAIDALIEQGDGTARPVLLDRGGGEDVDPERHLGLMLRRRALLSSPDEGAPAVRLPAWTLYDQRAALAELGLTTRATPLEVR</sequence>
<reference evidence="10 11" key="1">
    <citation type="submission" date="2024-08" db="EMBL/GenBank/DDBJ databases">
        <title>Genome mining of Saccharopolyspora cebuensis PGLac3 from Nigerian medicinal plant.</title>
        <authorList>
            <person name="Ezeobiora C.E."/>
            <person name="Igbokwe N.H."/>
            <person name="Amin D.H."/>
            <person name="Mendie U.E."/>
        </authorList>
    </citation>
    <scope>NUCLEOTIDE SEQUENCE [LARGE SCALE GENOMIC DNA]</scope>
    <source>
        <strain evidence="10 11">PGLac3</strain>
    </source>
</reference>
<dbReference type="Gene3D" id="3.40.50.300">
    <property type="entry name" value="P-loop containing nucleotide triphosphate hydrolases"/>
    <property type="match status" value="2"/>
</dbReference>
<evidence type="ECO:0000256" key="1">
    <source>
        <dbReference type="ARBA" id="ARBA00007913"/>
    </source>
</evidence>
<organism evidence="10 11">
    <name type="scientific">Saccharopolyspora cebuensis</name>
    <dbReference type="NCBI Taxonomy" id="418759"/>
    <lineage>
        <taxon>Bacteria</taxon>
        <taxon>Bacillati</taxon>
        <taxon>Actinomycetota</taxon>
        <taxon>Actinomycetes</taxon>
        <taxon>Pseudonocardiales</taxon>
        <taxon>Pseudonocardiaceae</taxon>
        <taxon>Saccharopolyspora</taxon>
    </lineage>
</organism>
<dbReference type="Pfam" id="PF13086">
    <property type="entry name" value="AAA_11"/>
    <property type="match status" value="2"/>
</dbReference>
<accession>A0ABV4CG83</accession>
<dbReference type="Pfam" id="PF13087">
    <property type="entry name" value="AAA_12"/>
    <property type="match status" value="1"/>
</dbReference>
<dbReference type="SUPFAM" id="SSF52129">
    <property type="entry name" value="Caspase-like"/>
    <property type="match status" value="1"/>
</dbReference>
<protein>
    <submittedName>
        <fullName evidence="10">AAA domain-containing protein</fullName>
    </submittedName>
</protein>
<dbReference type="InterPro" id="IPR041677">
    <property type="entry name" value="DNA2/NAM7_AAA_11"/>
</dbReference>
<evidence type="ECO:0000313" key="10">
    <source>
        <dbReference type="EMBL" id="MEY8040026.1"/>
    </source>
</evidence>
<dbReference type="Gene3D" id="3.40.50.1460">
    <property type="match status" value="1"/>
</dbReference>
<dbReference type="InterPro" id="IPR011600">
    <property type="entry name" value="Pept_C14_caspase"/>
</dbReference>
<keyword evidence="5" id="KW-0067">ATP-binding</keyword>
<dbReference type="InterPro" id="IPR029030">
    <property type="entry name" value="Caspase-like_dom_sf"/>
</dbReference>
<evidence type="ECO:0000256" key="5">
    <source>
        <dbReference type="ARBA" id="ARBA00022840"/>
    </source>
</evidence>
<feature type="domain" description="DNA2/NAM7 helicase helicase" evidence="8">
    <location>
        <begin position="547"/>
        <end position="691"/>
    </location>
</feature>
<keyword evidence="2" id="KW-0547">Nucleotide-binding</keyword>
<comment type="caution">
    <text evidence="10">The sequence shown here is derived from an EMBL/GenBank/DDBJ whole genome shotgun (WGS) entry which is preliminary data.</text>
</comment>
<comment type="similarity">
    <text evidence="1">Belongs to the DNA2/NAM7 helicase family.</text>
</comment>
<evidence type="ECO:0000259" key="7">
    <source>
        <dbReference type="Pfam" id="PF00656"/>
    </source>
</evidence>
<feature type="domain" description="DNA2/NAM7 helicase-like C-terminal" evidence="9">
    <location>
        <begin position="939"/>
        <end position="1107"/>
    </location>
</feature>
<dbReference type="EMBL" id="JBGEHV010000017">
    <property type="protein sequence ID" value="MEY8040026.1"/>
    <property type="molecule type" value="Genomic_DNA"/>
</dbReference>
<dbReference type="NCBIfam" id="NF047832">
    <property type="entry name" value="caspase_w_EACC1"/>
    <property type="match status" value="1"/>
</dbReference>
<evidence type="ECO:0000256" key="2">
    <source>
        <dbReference type="ARBA" id="ARBA00022741"/>
    </source>
</evidence>
<dbReference type="InterPro" id="IPR050534">
    <property type="entry name" value="Coronavir_polyprotein_1ab"/>
</dbReference>
<keyword evidence="11" id="KW-1185">Reference proteome</keyword>
<keyword evidence="4" id="KW-0347">Helicase</keyword>
<dbReference type="RefSeq" id="WP_369774765.1">
    <property type="nucleotide sequence ID" value="NZ_JBGEHV010000017.1"/>
</dbReference>
<dbReference type="InterPro" id="IPR027417">
    <property type="entry name" value="P-loop_NTPase"/>
</dbReference>